<sequence length="185" mass="20421">MHRSRAPYKCGLFKTIYNRCETGFGRTQGYSSGYDLVFGSVRELHCTWLVPRMRASSNGVDDSDSGEWIHFERGVDRGRVSLREPDYGRCVLIRSDFPAALETLMSTGVSCKVLLVILSEVCFCVDPVSLSFFRCVLCAYTSSVAPGLGSRFETYSLVPRGTQIPYSATVDLVVGLGVSYVVSEP</sequence>
<comment type="caution">
    <text evidence="1">The sequence shown here is derived from an EMBL/GenBank/DDBJ whole genome shotgun (WGS) entry which is preliminary data.</text>
</comment>
<name>A0ACC0BKV6_CATRO</name>
<reference evidence="2" key="1">
    <citation type="journal article" date="2023" name="Nat. Plants">
        <title>Single-cell RNA sequencing provides a high-resolution roadmap for understanding the multicellular compartmentation of specialized metabolism.</title>
        <authorList>
            <person name="Sun S."/>
            <person name="Shen X."/>
            <person name="Li Y."/>
            <person name="Li Y."/>
            <person name="Wang S."/>
            <person name="Li R."/>
            <person name="Zhang H."/>
            <person name="Shen G."/>
            <person name="Guo B."/>
            <person name="Wei J."/>
            <person name="Xu J."/>
            <person name="St-Pierre B."/>
            <person name="Chen S."/>
            <person name="Sun C."/>
        </authorList>
    </citation>
    <scope>NUCLEOTIDE SEQUENCE [LARGE SCALE GENOMIC DNA]</scope>
</reference>
<accession>A0ACC0BKV6</accession>
<gene>
    <name evidence="1" type="ORF">M9H77_13573</name>
</gene>
<protein>
    <submittedName>
        <fullName evidence="1">Uncharacterized protein</fullName>
    </submittedName>
</protein>
<evidence type="ECO:0000313" key="1">
    <source>
        <dbReference type="EMBL" id="KAI5673209.1"/>
    </source>
</evidence>
<evidence type="ECO:0000313" key="2">
    <source>
        <dbReference type="Proteomes" id="UP001060085"/>
    </source>
</evidence>
<proteinExistence type="predicted"/>
<dbReference type="Proteomes" id="UP001060085">
    <property type="component" value="Linkage Group LG03"/>
</dbReference>
<organism evidence="1 2">
    <name type="scientific">Catharanthus roseus</name>
    <name type="common">Madagascar periwinkle</name>
    <name type="synonym">Vinca rosea</name>
    <dbReference type="NCBI Taxonomy" id="4058"/>
    <lineage>
        <taxon>Eukaryota</taxon>
        <taxon>Viridiplantae</taxon>
        <taxon>Streptophyta</taxon>
        <taxon>Embryophyta</taxon>
        <taxon>Tracheophyta</taxon>
        <taxon>Spermatophyta</taxon>
        <taxon>Magnoliopsida</taxon>
        <taxon>eudicotyledons</taxon>
        <taxon>Gunneridae</taxon>
        <taxon>Pentapetalae</taxon>
        <taxon>asterids</taxon>
        <taxon>lamiids</taxon>
        <taxon>Gentianales</taxon>
        <taxon>Apocynaceae</taxon>
        <taxon>Rauvolfioideae</taxon>
        <taxon>Vinceae</taxon>
        <taxon>Catharanthinae</taxon>
        <taxon>Catharanthus</taxon>
    </lineage>
</organism>
<dbReference type="EMBL" id="CM044703">
    <property type="protein sequence ID" value="KAI5673209.1"/>
    <property type="molecule type" value="Genomic_DNA"/>
</dbReference>
<keyword evidence="2" id="KW-1185">Reference proteome</keyword>